<dbReference type="Gene3D" id="3.20.20.80">
    <property type="entry name" value="Glycosidases"/>
    <property type="match status" value="1"/>
</dbReference>
<dbReference type="AlphaFoldDB" id="A0A0S7XKM9"/>
<organism evidence="2 3">
    <name type="scientific">candidate division KD3-62 bacterium DG_56</name>
    <dbReference type="NCBI Taxonomy" id="1704032"/>
    <lineage>
        <taxon>Bacteria</taxon>
        <taxon>candidate division KD3-62</taxon>
    </lineage>
</organism>
<accession>A0A0S7XKM9</accession>
<feature type="compositionally biased region" description="Basic and acidic residues" evidence="1">
    <location>
        <begin position="99"/>
        <end position="110"/>
    </location>
</feature>
<evidence type="ECO:0008006" key="4">
    <source>
        <dbReference type="Google" id="ProtNLM"/>
    </source>
</evidence>
<evidence type="ECO:0000313" key="2">
    <source>
        <dbReference type="EMBL" id="KPJ62799.1"/>
    </source>
</evidence>
<feature type="compositionally biased region" description="Basic residues" evidence="1">
    <location>
        <begin position="491"/>
        <end position="505"/>
    </location>
</feature>
<dbReference type="EMBL" id="LIZY01000102">
    <property type="protein sequence ID" value="KPJ62799.1"/>
    <property type="molecule type" value="Genomic_DNA"/>
</dbReference>
<gene>
    <name evidence="2" type="ORF">AMK68_04515</name>
</gene>
<name>A0A0S7XKM9_9BACT</name>
<feature type="region of interest" description="Disordered" evidence="1">
    <location>
        <begin position="90"/>
        <end position="117"/>
    </location>
</feature>
<comment type="caution">
    <text evidence="2">The sequence shown here is derived from an EMBL/GenBank/DDBJ whole genome shotgun (WGS) entry which is preliminary data.</text>
</comment>
<evidence type="ECO:0000256" key="1">
    <source>
        <dbReference type="SAM" id="MobiDB-lite"/>
    </source>
</evidence>
<dbReference type="SUPFAM" id="SSF51445">
    <property type="entry name" value="(Trans)glycosidases"/>
    <property type="match status" value="1"/>
</dbReference>
<protein>
    <recommendedName>
        <fullName evidence="4">Beta-N-acetylhexosaminidase</fullName>
    </recommendedName>
</protein>
<dbReference type="InterPro" id="IPR017853">
    <property type="entry name" value="GH"/>
</dbReference>
<sequence length="547" mass="61668">MAAQAKAIPSVEVPAFVDRGFIDHRNLRDLYRLAADDGEVDRRALDAQVAEIKCNLDYAAAYGITSYVLFSRGFERLICYDFLLPPAPGAPYSEQPTEEGTRPPRPEVDRTPIFSDDSDHRRQAGVFGEAVRQVIRHAHDLGIRVVFHTNQFDFPEEVYQRYGDTLAGTARICPARGATWRLFRGKIEEFFRRFPNCDGLQITTSETQVRVTECACDACRDLSPAERFAKMAKQAHAICHRLEKGLQFRTWGDIARPDREPDYLAMLAALPTDVIISTKHTSGDFHLLEPPSHLIGKGDREQVIEFDCWGEYQGYNQFPCYRGDVFAERLRVCRDRGVRRVAARLNWNPGVRPIFEVPYGNQVNAYVFARLAQDPDQDPEVLLRDWAEQTFPAGAVADAVALFKFSPRAQQAWMTLAGGNCNDHSRVFRAVGSSRTYRSRVRSQVREALEAGYEITPSGLERRRRDIEGRQRAAGRPVQHRCPGDALLCRHGRSRPAPARPHRLRTANPRAAGDLARAGPRRLRTPGRRSYAGDAEGTNEPVILNVA</sequence>
<reference evidence="2 3" key="1">
    <citation type="journal article" date="2015" name="Microbiome">
        <title>Genomic resolution of linkages in carbon, nitrogen, and sulfur cycling among widespread estuary sediment bacteria.</title>
        <authorList>
            <person name="Baker B.J."/>
            <person name="Lazar C.S."/>
            <person name="Teske A.P."/>
            <person name="Dick G.J."/>
        </authorList>
    </citation>
    <scope>NUCLEOTIDE SEQUENCE [LARGE SCALE GENOMIC DNA]</scope>
    <source>
        <strain evidence="2">DG_56</strain>
    </source>
</reference>
<evidence type="ECO:0000313" key="3">
    <source>
        <dbReference type="Proteomes" id="UP000052020"/>
    </source>
</evidence>
<proteinExistence type="predicted"/>
<feature type="region of interest" description="Disordered" evidence="1">
    <location>
        <begin position="491"/>
        <end position="547"/>
    </location>
</feature>
<dbReference type="Proteomes" id="UP000052020">
    <property type="component" value="Unassembled WGS sequence"/>
</dbReference>